<gene>
    <name evidence="2" type="ORF">TRFO_24923</name>
</gene>
<comment type="caution">
    <text evidence="2">The sequence shown here is derived from an EMBL/GenBank/DDBJ whole genome shotgun (WGS) entry which is preliminary data.</text>
</comment>
<reference evidence="2" key="1">
    <citation type="submission" date="2016-10" db="EMBL/GenBank/DDBJ databases">
        <authorList>
            <person name="Benchimol M."/>
            <person name="Almeida L.G."/>
            <person name="Vasconcelos A.T."/>
            <person name="Perreira-Neves A."/>
            <person name="Rosa I.A."/>
            <person name="Tasca T."/>
            <person name="Bogo M.R."/>
            <person name="de Souza W."/>
        </authorList>
    </citation>
    <scope>NUCLEOTIDE SEQUENCE [LARGE SCALE GENOMIC DNA]</scope>
    <source>
        <strain evidence="2">K</strain>
    </source>
</reference>
<protein>
    <submittedName>
        <fullName evidence="2">Uncharacterized protein</fullName>
    </submittedName>
</protein>
<evidence type="ECO:0000313" key="3">
    <source>
        <dbReference type="Proteomes" id="UP000179807"/>
    </source>
</evidence>
<keyword evidence="3" id="KW-1185">Reference proteome</keyword>
<proteinExistence type="predicted"/>
<accession>A0A1J4K7H5</accession>
<evidence type="ECO:0000313" key="2">
    <source>
        <dbReference type="EMBL" id="OHT06954.1"/>
    </source>
</evidence>
<name>A0A1J4K7H5_9EUKA</name>
<dbReference type="VEuPathDB" id="TrichDB:TRFO_24923"/>
<dbReference type="Proteomes" id="UP000179807">
    <property type="component" value="Unassembled WGS sequence"/>
</dbReference>
<keyword evidence="1" id="KW-0812">Transmembrane</keyword>
<dbReference type="RefSeq" id="XP_068360090.1">
    <property type="nucleotide sequence ID" value="XM_068504023.1"/>
</dbReference>
<organism evidence="2 3">
    <name type="scientific">Tritrichomonas foetus</name>
    <dbReference type="NCBI Taxonomy" id="1144522"/>
    <lineage>
        <taxon>Eukaryota</taxon>
        <taxon>Metamonada</taxon>
        <taxon>Parabasalia</taxon>
        <taxon>Tritrichomonadida</taxon>
        <taxon>Tritrichomonadidae</taxon>
        <taxon>Tritrichomonas</taxon>
    </lineage>
</organism>
<sequence length="451" mass="51658">MKYYFDIHLFGIICSSLIICICIIVSYFDTKVTIPETCNSNPEIEIANFPEQFHIFIAEKINDASEKVFISAYNTNYDVIRRHYISFLKNAIEKEIAVSILISENDFDVDKTIELFKENGISDITKGPISMGFAIIDNQAFMFNEILSNTDGKKCVMTKFCNCNIAVDDFTTFFNFQKKRINNELPSIIPIKYQAKSSTIIPFYLNKSIKSQIDQKMKSNSHSKNDIYVNNQNEIETSIKTKIETGIENGIETKIETGFENGIETKIETGFENEIKAGIENEIETFYFFHNPSVYGDPLRISTADLIQSTLYLNANSEFTQNISFFSDKIPPYTNKEFSFYQVFTRVLMAGSSTLPIYIKYLVPEGQEIDNPWINTTAALSSTRIRLYKESSVGAQFMLIGNRAFVFSHSLCDDDVESNLGFHYSTNLSEIVKTLRNYFDTVWESSQKYVI</sequence>
<evidence type="ECO:0000256" key="1">
    <source>
        <dbReference type="SAM" id="Phobius"/>
    </source>
</evidence>
<feature type="transmembrane region" description="Helical" evidence="1">
    <location>
        <begin position="7"/>
        <end position="28"/>
    </location>
</feature>
<dbReference type="GeneID" id="94838727"/>
<dbReference type="AlphaFoldDB" id="A0A1J4K7H5"/>
<dbReference type="EMBL" id="MLAK01000710">
    <property type="protein sequence ID" value="OHT06954.1"/>
    <property type="molecule type" value="Genomic_DNA"/>
</dbReference>
<keyword evidence="1" id="KW-0472">Membrane</keyword>
<keyword evidence="1" id="KW-1133">Transmembrane helix</keyword>